<feature type="compositionally biased region" description="Low complexity" evidence="1">
    <location>
        <begin position="1428"/>
        <end position="1449"/>
    </location>
</feature>
<evidence type="ECO:0000313" key="4">
    <source>
        <dbReference type="Proteomes" id="UP000278143"/>
    </source>
</evidence>
<dbReference type="Proteomes" id="UP000278143">
    <property type="component" value="Unassembled WGS sequence"/>
</dbReference>
<dbReference type="SUPFAM" id="SSF54616">
    <property type="entry name" value="DNA-binding domain of Mlu1-box binding protein MBP1"/>
    <property type="match status" value="1"/>
</dbReference>
<feature type="compositionally biased region" description="Low complexity" evidence="1">
    <location>
        <begin position="999"/>
        <end position="1021"/>
    </location>
</feature>
<feature type="region of interest" description="Disordered" evidence="1">
    <location>
        <begin position="497"/>
        <end position="523"/>
    </location>
</feature>
<feature type="region of interest" description="Disordered" evidence="1">
    <location>
        <begin position="745"/>
        <end position="871"/>
    </location>
</feature>
<evidence type="ECO:0000313" key="3">
    <source>
        <dbReference type="EMBL" id="RKP26575.1"/>
    </source>
</evidence>
<feature type="compositionally biased region" description="Acidic residues" evidence="1">
    <location>
        <begin position="1546"/>
        <end position="1565"/>
    </location>
</feature>
<dbReference type="OrthoDB" id="5597783at2759"/>
<reference evidence="4" key="1">
    <citation type="journal article" date="2018" name="Nat. Microbiol.">
        <title>Leveraging single-cell genomics to expand the fungal tree of life.</title>
        <authorList>
            <person name="Ahrendt S.R."/>
            <person name="Quandt C.A."/>
            <person name="Ciobanu D."/>
            <person name="Clum A."/>
            <person name="Salamov A."/>
            <person name="Andreopoulos B."/>
            <person name="Cheng J.F."/>
            <person name="Woyke T."/>
            <person name="Pelin A."/>
            <person name="Henrissat B."/>
            <person name="Reynolds N.K."/>
            <person name="Benny G.L."/>
            <person name="Smith M.E."/>
            <person name="James T.Y."/>
            <person name="Grigoriev I.V."/>
        </authorList>
    </citation>
    <scope>NUCLEOTIDE SEQUENCE [LARGE SCALE GENOMIC DNA]</scope>
    <source>
        <strain evidence="4">Benny S71-1</strain>
    </source>
</reference>
<evidence type="ECO:0000259" key="2">
    <source>
        <dbReference type="PROSITE" id="PS51299"/>
    </source>
</evidence>
<feature type="region of interest" description="Disordered" evidence="1">
    <location>
        <begin position="426"/>
        <end position="450"/>
    </location>
</feature>
<feature type="region of interest" description="Disordered" evidence="1">
    <location>
        <begin position="1421"/>
        <end position="1451"/>
    </location>
</feature>
<feature type="compositionally biased region" description="Polar residues" evidence="1">
    <location>
        <begin position="789"/>
        <end position="801"/>
    </location>
</feature>
<gene>
    <name evidence="3" type="ORF">SYNPS1DRAFT_27744</name>
</gene>
<evidence type="ECO:0000256" key="1">
    <source>
        <dbReference type="SAM" id="MobiDB-lite"/>
    </source>
</evidence>
<organism evidence="3 4">
    <name type="scientific">Syncephalis pseudoplumigaleata</name>
    <dbReference type="NCBI Taxonomy" id="1712513"/>
    <lineage>
        <taxon>Eukaryota</taxon>
        <taxon>Fungi</taxon>
        <taxon>Fungi incertae sedis</taxon>
        <taxon>Zoopagomycota</taxon>
        <taxon>Zoopagomycotina</taxon>
        <taxon>Zoopagomycetes</taxon>
        <taxon>Zoopagales</taxon>
        <taxon>Piptocephalidaceae</taxon>
        <taxon>Syncephalis</taxon>
    </lineage>
</organism>
<feature type="compositionally biased region" description="Basic and acidic residues" evidence="1">
    <location>
        <begin position="497"/>
        <end position="509"/>
    </location>
</feature>
<dbReference type="InterPro" id="IPR057511">
    <property type="entry name" value="WH_GDS1"/>
</dbReference>
<name>A0A4P9Z2I0_9FUNG</name>
<dbReference type="EMBL" id="KZ989386">
    <property type="protein sequence ID" value="RKP26575.1"/>
    <property type="molecule type" value="Genomic_DNA"/>
</dbReference>
<dbReference type="InterPro" id="IPR036887">
    <property type="entry name" value="HTH_APSES_sf"/>
</dbReference>
<feature type="region of interest" description="Disordered" evidence="1">
    <location>
        <begin position="947"/>
        <end position="1029"/>
    </location>
</feature>
<feature type="region of interest" description="Disordered" evidence="1">
    <location>
        <begin position="312"/>
        <end position="364"/>
    </location>
</feature>
<dbReference type="PROSITE" id="PS51299">
    <property type="entry name" value="HTH_APSES"/>
    <property type="match status" value="1"/>
</dbReference>
<feature type="compositionally biased region" description="Polar residues" evidence="1">
    <location>
        <begin position="967"/>
        <end position="977"/>
    </location>
</feature>
<dbReference type="Gene3D" id="3.10.260.10">
    <property type="entry name" value="Transcription regulator HTH, APSES-type DNA-binding domain"/>
    <property type="match status" value="1"/>
</dbReference>
<dbReference type="Pfam" id="PF25318">
    <property type="entry name" value="WHD_GDS1"/>
    <property type="match status" value="1"/>
</dbReference>
<feature type="compositionally biased region" description="Basic residues" evidence="1">
    <location>
        <begin position="320"/>
        <end position="342"/>
    </location>
</feature>
<accession>A0A4P9Z2I0</accession>
<proteinExistence type="predicted"/>
<feature type="compositionally biased region" description="Low complexity" evidence="1">
    <location>
        <begin position="634"/>
        <end position="645"/>
    </location>
</feature>
<feature type="compositionally biased region" description="Low complexity" evidence="1">
    <location>
        <begin position="89"/>
        <end position="107"/>
    </location>
</feature>
<keyword evidence="4" id="KW-1185">Reference proteome</keyword>
<feature type="domain" description="HTH APSES-type" evidence="2">
    <location>
        <begin position="1056"/>
        <end position="1167"/>
    </location>
</feature>
<feature type="region of interest" description="Disordered" evidence="1">
    <location>
        <begin position="1"/>
        <end position="107"/>
    </location>
</feature>
<dbReference type="GO" id="GO:0003677">
    <property type="term" value="F:DNA binding"/>
    <property type="evidence" value="ECO:0007669"/>
    <property type="project" value="InterPro"/>
</dbReference>
<feature type="compositionally biased region" description="Polar residues" evidence="1">
    <location>
        <begin position="809"/>
        <end position="833"/>
    </location>
</feature>
<sequence length="1565" mass="161200">MEQVAAPAFGASMEHHGEHRATSTSQPASTGHHHLAGTETPMDGHANEQHQPFGSIRSALTRTRRPTERALANQSNTAMTVAATKSVHTPTAHAPSSSASASSASSASTSPSLVAASKYAHASMSTPASTWIPEPLPPIPPDASSYVQFDFSTMHPDDARDKVFVAIIRALVQLGNRPSSPKELASAIMRFHFAILGGSTPYATVSSRISQHFKRVAEARPPRLPVLGKHVDERHSRKIHYYLAGMGQLPILSSHSAATSDVSEVGTPTSSNMEGGYDDMPTAATSAAAAAAIDGSAVDANGTAELPSTYDATAAAAQSTRKRSRSRAGKHSRPVAQKRPRRPSTSITTMLGGSGTAVPGRPDEMPRWRRAAFCLSDGDDDSNVEEEGVHGLAERDEAAGEQLRWMAHALARLTVSSVIAHQGGYNTKLRRFPPPPPSQANRLGSGHLRRSASVSAISGSGFSEQFSGSISSHRRTGSQVARPIDALSILTGAAYDARPRTSHDGRDATAPKAAAQKSDPFKGRAKALTSFEEEEEEDIELDEEDIDYADEMMNGLLGMDDVEMAEVEHATPSATTMPVPISGKFDSVKAINVPASPSDRLAASSAAQASMQLARDGIVAMTGMSPLPPPPPLLSTSSTSSPSYQRSRRRSSLAILGGQGSPSFSSLMDMLSKASGEPRGSPTVTALFGEELTMASRGLDSTLLDGAVPPVVPPPPSPISFDAAPVPLTDLRDPESMSTVELDRLFGGSTGTSLSSSLKNSILPEESAPPAASVLNGASNADAHKVEHGTQSSDNGSSAATSRKVPAKTATNAPSEHASASTQPPSRQPTSAASAHPISMAKPLSASTTATTSKHSMSFAPTGPPLVVPAPRRSMSATTAMAGLSLNGHGGGGNGAAAATTTAAAGLDSAHDKGASAMAPPRAVAMRLPAPLTRPRPQLIRDLTRGLPAGVKRSLGTHGPTREAINGMSSTKATALAQQQQQQQHHLTKVTAVPRGGSRDSTPSSSSSSSTDATADTSNATPVKEEAGATAPVPFTQLLDPTIPIITTIRPTSPVIVIMAIEGAPFYVTVLGSAQGFARDHRILRRVDTGYVNASALLEAGGIETESERSIILSLEMGRMRVPQRESELFGTWIPLGRARALAATCSLQNRLGPFLNDNLATYFPASLPAENNAAAAAAAAASDADNGQERAATAAAAAAVSPASAVVTQALAHTLSQRLAALELENGACTPASQLPASTAKITPPIADRKCKDERVDMDTTADEQGTPSNHATLAASRGDAAAVLGKTAVFSALSTEPAATTTAAAASIGGLILSRAGHGSSGSSGGAGGSGGNSKATWLQARSISIDGSSWIPWTRSAAPFVLGTRLTKPPLKHQGKSPMLSGDDRSEMARIAMTGTSQAGHGTAEHTPSLSNATSLSLRRLQQKAQAASPALSSALPSSHAGHASSMTKANGHAIAVTVLPTAATGSTGTSPKRPRARKEEAMAAALSTSAAATAMRRPANASANAAIVSAAKATAMHATANATLTMKTAAGHICVTLNKTTDDDDDEELDVGGEDEQDDLR</sequence>
<feature type="region of interest" description="Disordered" evidence="1">
    <location>
        <begin position="1542"/>
        <end position="1565"/>
    </location>
</feature>
<feature type="region of interest" description="Disordered" evidence="1">
    <location>
        <begin position="260"/>
        <end position="280"/>
    </location>
</feature>
<dbReference type="InterPro" id="IPR003163">
    <property type="entry name" value="Tscrpt_reg_HTH_APSES-type"/>
</dbReference>
<feature type="region of interest" description="Disordered" evidence="1">
    <location>
        <begin position="621"/>
        <end position="659"/>
    </location>
</feature>
<protein>
    <recommendedName>
        <fullName evidence="2">HTH APSES-type domain-containing protein</fullName>
    </recommendedName>
</protein>
<feature type="compositionally biased region" description="Polar residues" evidence="1">
    <location>
        <begin position="260"/>
        <end position="273"/>
    </location>
</feature>